<evidence type="ECO:0000256" key="1">
    <source>
        <dbReference type="SAM" id="SignalP"/>
    </source>
</evidence>
<comment type="caution">
    <text evidence="2">The sequence shown here is derived from an EMBL/GenBank/DDBJ whole genome shotgun (WGS) entry which is preliminary data.</text>
</comment>
<feature type="signal peptide" evidence="1">
    <location>
        <begin position="1"/>
        <end position="18"/>
    </location>
</feature>
<dbReference type="InParanoid" id="H0ELU5"/>
<accession>H0ELU5</accession>
<evidence type="ECO:0000313" key="3">
    <source>
        <dbReference type="Proteomes" id="UP000005446"/>
    </source>
</evidence>
<organism evidence="2 3">
    <name type="scientific">Glarea lozoyensis (strain ATCC 74030 / MF5533)</name>
    <dbReference type="NCBI Taxonomy" id="1104152"/>
    <lineage>
        <taxon>Eukaryota</taxon>
        <taxon>Fungi</taxon>
        <taxon>Dikarya</taxon>
        <taxon>Ascomycota</taxon>
        <taxon>Pezizomycotina</taxon>
        <taxon>Leotiomycetes</taxon>
        <taxon>Helotiales</taxon>
        <taxon>Helotiaceae</taxon>
        <taxon>Glarea</taxon>
    </lineage>
</organism>
<keyword evidence="3" id="KW-1185">Reference proteome</keyword>
<dbReference type="HOGENOM" id="CLU_3224688_0_0_1"/>
<reference evidence="2 3" key="1">
    <citation type="journal article" date="2012" name="Eukaryot. Cell">
        <title>Genome sequence of the fungus Glarea lozoyensis: the first genome sequence of a species from the Helotiaceae family.</title>
        <authorList>
            <person name="Youssar L."/>
            <person name="Gruening B.A."/>
            <person name="Erxleben A."/>
            <person name="Guenther S."/>
            <person name="Huettel W."/>
        </authorList>
    </citation>
    <scope>NUCLEOTIDE SEQUENCE [LARGE SCALE GENOMIC DNA]</scope>
    <source>
        <strain evidence="3">ATCC 74030 / MF5533</strain>
    </source>
</reference>
<feature type="chain" id="PRO_5003532352" evidence="1">
    <location>
        <begin position="19"/>
        <end position="44"/>
    </location>
</feature>
<dbReference type="AlphaFoldDB" id="H0ELU5"/>
<evidence type="ECO:0000313" key="2">
    <source>
        <dbReference type="EMBL" id="EHL00482.1"/>
    </source>
</evidence>
<sequence>MHFSTLLSAAFTIAIAYAAVNEPCVGSGGAPGTLPSTHFPSLTN</sequence>
<gene>
    <name evidence="2" type="ORF">M7I_3566</name>
</gene>
<dbReference type="EMBL" id="AGUE01000080">
    <property type="protein sequence ID" value="EHL00482.1"/>
    <property type="molecule type" value="Genomic_DNA"/>
</dbReference>
<name>H0ELU5_GLAL7</name>
<keyword evidence="1" id="KW-0732">Signal</keyword>
<proteinExistence type="predicted"/>
<dbReference type="Proteomes" id="UP000005446">
    <property type="component" value="Unassembled WGS sequence"/>
</dbReference>
<protein>
    <submittedName>
        <fullName evidence="2">Uncharacterized protein</fullName>
    </submittedName>
</protein>